<proteinExistence type="predicted"/>
<evidence type="ECO:0008006" key="4">
    <source>
        <dbReference type="Google" id="ProtNLM"/>
    </source>
</evidence>
<evidence type="ECO:0000313" key="2">
    <source>
        <dbReference type="EMBL" id="PSN95584.1"/>
    </source>
</evidence>
<evidence type="ECO:0000313" key="3">
    <source>
        <dbReference type="Proteomes" id="UP000241284"/>
    </source>
</evidence>
<dbReference type="Proteomes" id="UP000241284">
    <property type="component" value="Unassembled WGS sequence"/>
</dbReference>
<accession>A0A2R6BA99</accession>
<dbReference type="EMBL" id="NEXH01000008">
    <property type="protein sequence ID" value="PSN95584.1"/>
    <property type="molecule type" value="Genomic_DNA"/>
</dbReference>
<dbReference type="AlphaFoldDB" id="A0A2R6BA99"/>
<sequence length="110" mass="11795">MRKTSLAAGLIILVLVVGIVGYAVYPYIVSTKIDQLHDGATVYVYGKVTSSRFAFANISLFQVSDNTGSVYVAWDGALPATGAQVLIHGEVESILGATYIKADSVTVWYF</sequence>
<name>A0A2R6BA99_9ARCH</name>
<dbReference type="InterPro" id="IPR036700">
    <property type="entry name" value="BOBF_sf"/>
</dbReference>
<evidence type="ECO:0000256" key="1">
    <source>
        <dbReference type="SAM" id="Phobius"/>
    </source>
</evidence>
<comment type="caution">
    <text evidence="2">The sequence shown here is derived from an EMBL/GenBank/DDBJ whole genome shotgun (WGS) entry which is preliminary data.</text>
</comment>
<keyword evidence="1" id="KW-0472">Membrane</keyword>
<reference evidence="2 3" key="1">
    <citation type="submission" date="2017-04" db="EMBL/GenBank/DDBJ databases">
        <title>Novel microbial lineages endemic to geothermal iron-oxide mats fill important gaps in the evolutionary history of Archaea.</title>
        <authorList>
            <person name="Jay Z.J."/>
            <person name="Beam J.P."/>
            <person name="Dlakic M."/>
            <person name="Rusch D.B."/>
            <person name="Kozubal M.A."/>
            <person name="Inskeep W.P."/>
        </authorList>
    </citation>
    <scope>NUCLEOTIDE SEQUENCE [LARGE SCALE GENOMIC DNA]</scope>
    <source>
        <strain evidence="2">ECH_B_2</strain>
    </source>
</reference>
<organism evidence="2 3">
    <name type="scientific">Candidatus Marsarchaeota G2 archaeon ECH_B_2</name>
    <dbReference type="NCBI Taxonomy" id="1978160"/>
    <lineage>
        <taxon>Archaea</taxon>
        <taxon>Candidatus Marsarchaeota</taxon>
        <taxon>Candidatus Marsarchaeota group 2</taxon>
    </lineage>
</organism>
<keyword evidence="1" id="KW-1133">Transmembrane helix</keyword>
<gene>
    <name evidence="2" type="ORF">B9Q06_05225</name>
</gene>
<keyword evidence="1" id="KW-0812">Transmembrane</keyword>
<protein>
    <recommendedName>
        <fullName evidence="4">OB domain-containing protein</fullName>
    </recommendedName>
</protein>
<feature type="transmembrane region" description="Helical" evidence="1">
    <location>
        <begin position="6"/>
        <end position="25"/>
    </location>
</feature>
<dbReference type="SUPFAM" id="SSF101756">
    <property type="entry name" value="Hypothetical protein YgiW"/>
    <property type="match status" value="1"/>
</dbReference>